<dbReference type="InterPro" id="IPR004527">
    <property type="entry name" value="Glu-tRNA-ligase_bac/mito"/>
</dbReference>
<dbReference type="UniPathway" id="UPA00948"/>
<organism evidence="16 17">
    <name type="scientific">Onchocerca ochengi</name>
    <name type="common">Filarial nematode worm</name>
    <dbReference type="NCBI Taxonomy" id="42157"/>
    <lineage>
        <taxon>Eukaryota</taxon>
        <taxon>Metazoa</taxon>
        <taxon>Ecdysozoa</taxon>
        <taxon>Nematoda</taxon>
        <taxon>Chromadorea</taxon>
        <taxon>Rhabditida</taxon>
        <taxon>Spirurina</taxon>
        <taxon>Spiruromorpha</taxon>
        <taxon>Filarioidea</taxon>
        <taxon>Onchocercidae</taxon>
        <taxon>Onchocerca</taxon>
    </lineage>
</organism>
<dbReference type="Proteomes" id="UP000271087">
    <property type="component" value="Unassembled WGS sequence"/>
</dbReference>
<keyword evidence="12" id="KW-0256">Endoplasmic reticulum</keyword>
<keyword evidence="3 11" id="KW-0436">Ligase</keyword>
<dbReference type="GO" id="GO:0004818">
    <property type="term" value="F:glutamate-tRNA ligase activity"/>
    <property type="evidence" value="ECO:0007669"/>
    <property type="project" value="UniProtKB-EC"/>
</dbReference>
<evidence type="ECO:0000256" key="3">
    <source>
        <dbReference type="ARBA" id="ARBA00022598"/>
    </source>
</evidence>
<dbReference type="GO" id="GO:0005739">
    <property type="term" value="C:mitochondrion"/>
    <property type="evidence" value="ECO:0007669"/>
    <property type="project" value="UniProtKB-SubCell"/>
</dbReference>
<dbReference type="PROSITE" id="PS00178">
    <property type="entry name" value="AA_TRNA_LIGASE_I"/>
    <property type="match status" value="1"/>
</dbReference>
<evidence type="ECO:0000256" key="13">
    <source>
        <dbReference type="SAM" id="MobiDB-lite"/>
    </source>
</evidence>
<feature type="domain" description="Aminoacyl-tRNA synthetase class I anticodon-binding" evidence="15">
    <location>
        <begin position="877"/>
        <end position="937"/>
    </location>
</feature>
<dbReference type="InterPro" id="IPR004277">
    <property type="entry name" value="PSS"/>
</dbReference>
<proteinExistence type="inferred from homology"/>
<dbReference type="FunFam" id="3.40.50.620:FF:000045">
    <property type="entry name" value="Glutamate--tRNA ligase, mitochondrial"/>
    <property type="match status" value="1"/>
</dbReference>
<dbReference type="PANTHER" id="PTHR43311:SF2">
    <property type="entry name" value="GLUTAMATE--TRNA LIGASE, MITOCHONDRIAL-RELATED"/>
    <property type="match status" value="1"/>
</dbReference>
<feature type="transmembrane region" description="Helical" evidence="12">
    <location>
        <begin position="117"/>
        <end position="137"/>
    </location>
</feature>
<comment type="catalytic activity">
    <reaction evidence="12">
        <text>a 1,2-diacyl-sn-glycero-3-phosphoethanolamine + L-serine = a 1,2-diacyl-sn-glycero-3-phospho-L-serine + ethanolamine</text>
        <dbReference type="Rhea" id="RHEA:27606"/>
        <dbReference type="ChEBI" id="CHEBI:33384"/>
        <dbReference type="ChEBI" id="CHEBI:57262"/>
        <dbReference type="ChEBI" id="CHEBI:57603"/>
        <dbReference type="ChEBI" id="CHEBI:64612"/>
        <dbReference type="EC" id="2.7.8.29"/>
    </reaction>
</comment>
<evidence type="ECO:0000256" key="5">
    <source>
        <dbReference type="ARBA" id="ARBA00022840"/>
    </source>
</evidence>
<dbReference type="Pfam" id="PF00749">
    <property type="entry name" value="tRNA-synt_1c"/>
    <property type="match status" value="1"/>
</dbReference>
<evidence type="ECO:0000259" key="14">
    <source>
        <dbReference type="Pfam" id="PF00749"/>
    </source>
</evidence>
<feature type="transmembrane region" description="Helical" evidence="12">
    <location>
        <begin position="58"/>
        <end position="75"/>
    </location>
</feature>
<dbReference type="GO" id="GO:0005789">
    <property type="term" value="C:endoplasmic reticulum membrane"/>
    <property type="evidence" value="ECO:0007669"/>
    <property type="project" value="UniProtKB-SubCell"/>
</dbReference>
<dbReference type="PRINTS" id="PR00987">
    <property type="entry name" value="TRNASYNTHGLU"/>
</dbReference>
<dbReference type="SUPFAM" id="SSF48163">
    <property type="entry name" value="An anticodon-binding domain of class I aminoacyl-tRNA synthetases"/>
    <property type="match status" value="1"/>
</dbReference>
<feature type="transmembrane region" description="Helical" evidence="12">
    <location>
        <begin position="298"/>
        <end position="315"/>
    </location>
</feature>
<keyword evidence="6 11" id="KW-0648">Protein biosynthesis</keyword>
<dbReference type="InterPro" id="IPR008925">
    <property type="entry name" value="aa_tRNA-synth_I_cd-bd_sf"/>
</dbReference>
<keyword evidence="17" id="KW-1185">Reference proteome</keyword>
<dbReference type="Pfam" id="PF03034">
    <property type="entry name" value="PSS"/>
    <property type="match status" value="1"/>
</dbReference>
<dbReference type="PANTHER" id="PTHR43311">
    <property type="entry name" value="GLUTAMATE--TRNA LIGASE"/>
    <property type="match status" value="1"/>
</dbReference>
<keyword evidence="12" id="KW-0472">Membrane</keyword>
<dbReference type="InterPro" id="IPR014729">
    <property type="entry name" value="Rossmann-like_a/b/a_fold"/>
</dbReference>
<dbReference type="Gene3D" id="3.40.50.620">
    <property type="entry name" value="HUPs"/>
    <property type="match status" value="1"/>
</dbReference>
<comment type="subcellular location">
    <subcellularLocation>
        <location evidence="12">Endoplasmic reticulum membrane</location>
        <topology evidence="12">Multi-pass membrane protein</topology>
    </subcellularLocation>
    <subcellularLocation>
        <location evidence="1">Mitochondrion</location>
    </subcellularLocation>
</comment>
<comment type="similarity">
    <text evidence="2">Belongs to the class-I aminoacyl-tRNA synthetase family. Glutamate--tRNA ligase type 1 subfamily.</text>
</comment>
<keyword evidence="12" id="KW-0444">Lipid biosynthesis</keyword>
<evidence type="ECO:0000256" key="11">
    <source>
        <dbReference type="RuleBase" id="RU363037"/>
    </source>
</evidence>
<evidence type="ECO:0000313" key="17">
    <source>
        <dbReference type="Proteomes" id="UP000271087"/>
    </source>
</evidence>
<keyword evidence="12" id="KW-0443">Lipid metabolism</keyword>
<keyword evidence="4 11" id="KW-0547">Nucleotide-binding</keyword>
<dbReference type="CDD" id="cd00808">
    <property type="entry name" value="GluRS_core"/>
    <property type="match status" value="1"/>
</dbReference>
<keyword evidence="12" id="KW-0812">Transmembrane</keyword>
<evidence type="ECO:0000256" key="4">
    <source>
        <dbReference type="ARBA" id="ARBA00022741"/>
    </source>
</evidence>
<comment type="catalytic activity">
    <reaction evidence="10">
        <text>tRNA(Gln) + L-glutamate + ATP = L-glutamyl-tRNA(Gln) + AMP + diphosphate</text>
        <dbReference type="Rhea" id="RHEA:64612"/>
        <dbReference type="Rhea" id="RHEA-COMP:9662"/>
        <dbReference type="Rhea" id="RHEA-COMP:9684"/>
        <dbReference type="ChEBI" id="CHEBI:29985"/>
        <dbReference type="ChEBI" id="CHEBI:30616"/>
        <dbReference type="ChEBI" id="CHEBI:33019"/>
        <dbReference type="ChEBI" id="CHEBI:78442"/>
        <dbReference type="ChEBI" id="CHEBI:78520"/>
        <dbReference type="ChEBI" id="CHEBI:456215"/>
    </reaction>
    <physiologicalReaction direction="left-to-right" evidence="10">
        <dbReference type="Rhea" id="RHEA:64613"/>
    </physiologicalReaction>
</comment>
<evidence type="ECO:0000259" key="15">
    <source>
        <dbReference type="Pfam" id="PF19269"/>
    </source>
</evidence>
<feature type="non-terminal residue" evidence="16">
    <location>
        <position position="1"/>
    </location>
</feature>
<comment type="catalytic activity">
    <reaction evidence="8">
        <text>tRNA(Glu) + L-glutamate + ATP = L-glutamyl-tRNA(Glu) + AMP + diphosphate</text>
        <dbReference type="Rhea" id="RHEA:23540"/>
        <dbReference type="Rhea" id="RHEA-COMP:9663"/>
        <dbReference type="Rhea" id="RHEA-COMP:9680"/>
        <dbReference type="ChEBI" id="CHEBI:29985"/>
        <dbReference type="ChEBI" id="CHEBI:30616"/>
        <dbReference type="ChEBI" id="CHEBI:33019"/>
        <dbReference type="ChEBI" id="CHEBI:78442"/>
        <dbReference type="ChEBI" id="CHEBI:78520"/>
        <dbReference type="ChEBI" id="CHEBI:456215"/>
        <dbReference type="EC" id="6.1.1.17"/>
    </reaction>
    <physiologicalReaction direction="left-to-right" evidence="8">
        <dbReference type="Rhea" id="RHEA:23541"/>
    </physiologicalReaction>
</comment>
<evidence type="ECO:0000256" key="2">
    <source>
        <dbReference type="ARBA" id="ARBA00007894"/>
    </source>
</evidence>
<evidence type="ECO:0000256" key="1">
    <source>
        <dbReference type="ARBA" id="ARBA00004173"/>
    </source>
</evidence>
<dbReference type="EC" id="2.7.8.29" evidence="12"/>
<evidence type="ECO:0000256" key="6">
    <source>
        <dbReference type="ARBA" id="ARBA00022917"/>
    </source>
</evidence>
<feature type="transmembrane region" description="Helical" evidence="12">
    <location>
        <begin position="87"/>
        <end position="105"/>
    </location>
</feature>
<keyword evidence="12" id="KW-1208">Phospholipid metabolism</keyword>
<dbReference type="EMBL" id="UYRW01002572">
    <property type="protein sequence ID" value="VDK85820.1"/>
    <property type="molecule type" value="Genomic_DNA"/>
</dbReference>
<gene>
    <name evidence="16" type="ORF">NOO_LOCUS7326</name>
</gene>
<comment type="function">
    <text evidence="12">Catalyzes a base-exchange reaction in which the polar head group of phosphatidylethanolamine (PE) is replaced by L-serine.</text>
</comment>
<feature type="transmembrane region" description="Helical" evidence="12">
    <location>
        <begin position="203"/>
        <end position="224"/>
    </location>
</feature>
<dbReference type="InterPro" id="IPR001412">
    <property type="entry name" value="aa-tRNA-synth_I_CS"/>
</dbReference>
<dbReference type="GO" id="GO:0006424">
    <property type="term" value="P:glutamyl-tRNA aminoacylation"/>
    <property type="evidence" value="ECO:0007669"/>
    <property type="project" value="InterPro"/>
</dbReference>
<keyword evidence="12" id="KW-1133">Transmembrane helix</keyword>
<dbReference type="GO" id="GO:0008270">
    <property type="term" value="F:zinc ion binding"/>
    <property type="evidence" value="ECO:0007669"/>
    <property type="project" value="InterPro"/>
</dbReference>
<evidence type="ECO:0000313" key="16">
    <source>
        <dbReference type="EMBL" id="VDK85820.1"/>
    </source>
</evidence>
<dbReference type="GO" id="GO:0050561">
    <property type="term" value="F:glutamate-tRNA(Gln) ligase activity"/>
    <property type="evidence" value="ECO:0007669"/>
    <property type="project" value="UniProtKB-EC"/>
</dbReference>
<evidence type="ECO:0000256" key="10">
    <source>
        <dbReference type="ARBA" id="ARBA00047689"/>
    </source>
</evidence>
<dbReference type="InterPro" id="IPR020751">
    <property type="entry name" value="aa-tRNA-synth_I_codon-bd_sub2"/>
</dbReference>
<dbReference type="OrthoDB" id="428822at2759"/>
<name>A0A3P6U3W1_ONCOC</name>
<accession>A0A3P6U3W1</accession>
<dbReference type="Pfam" id="PF19269">
    <property type="entry name" value="Anticodon_2"/>
    <property type="match status" value="1"/>
</dbReference>
<dbReference type="GO" id="GO:0000049">
    <property type="term" value="F:tRNA binding"/>
    <property type="evidence" value="ECO:0007669"/>
    <property type="project" value="InterPro"/>
</dbReference>
<evidence type="ECO:0000256" key="9">
    <source>
        <dbReference type="ARBA" id="ARBA00047479"/>
    </source>
</evidence>
<comment type="pathway">
    <text evidence="12">Phospholipid metabolism; phosphatidylserine biosynthesis.</text>
</comment>
<dbReference type="GO" id="GO:0005524">
    <property type="term" value="F:ATP binding"/>
    <property type="evidence" value="ECO:0007669"/>
    <property type="project" value="UniProtKB-KW"/>
</dbReference>
<feature type="region of interest" description="Disordered" evidence="13">
    <location>
        <begin position="1"/>
        <end position="23"/>
    </location>
</feature>
<keyword evidence="12" id="KW-0594">Phospholipid biosynthesis</keyword>
<keyword evidence="12" id="KW-0808">Transferase</keyword>
<dbReference type="InterPro" id="IPR000924">
    <property type="entry name" value="Glu/Gln-tRNA-synth"/>
</dbReference>
<dbReference type="SUPFAM" id="SSF52374">
    <property type="entry name" value="Nucleotidylyl transferase"/>
    <property type="match status" value="1"/>
</dbReference>
<comment type="similarity">
    <text evidence="12">Belongs to the phosphatidyl serine synthase family.</text>
</comment>
<dbReference type="GO" id="GO:0106245">
    <property type="term" value="F:L-serine-phosphatidylethanolamine phosphatidyltransferase activity"/>
    <property type="evidence" value="ECO:0007669"/>
    <property type="project" value="UniProtKB-UniRule"/>
</dbReference>
<keyword evidence="5 11" id="KW-0067">ATP-binding</keyword>
<dbReference type="InterPro" id="IPR049940">
    <property type="entry name" value="GluQ/Sye"/>
</dbReference>
<feature type="domain" description="Glutamyl/glutaminyl-tRNA synthetase class Ib catalytic" evidence="14">
    <location>
        <begin position="467"/>
        <end position="783"/>
    </location>
</feature>
<dbReference type="GO" id="GO:0006659">
    <property type="term" value="P:phosphatidylserine biosynthetic process"/>
    <property type="evidence" value="ECO:0007669"/>
    <property type="project" value="UniProtKB-UniRule"/>
</dbReference>
<dbReference type="AlphaFoldDB" id="A0A3P6U3W1"/>
<feature type="transmembrane region" description="Helical" evidence="12">
    <location>
        <begin position="335"/>
        <end position="357"/>
    </location>
</feature>
<keyword evidence="7 11" id="KW-0030">Aminoacyl-tRNA synthetase</keyword>
<dbReference type="InterPro" id="IPR033910">
    <property type="entry name" value="GluRS_core"/>
</dbReference>
<feature type="transmembrane region" description="Helical" evidence="12">
    <location>
        <begin position="399"/>
        <end position="421"/>
    </location>
</feature>
<evidence type="ECO:0000256" key="8">
    <source>
        <dbReference type="ARBA" id="ARBA00047366"/>
    </source>
</evidence>
<comment type="catalytic activity">
    <reaction evidence="9">
        <text>tRNA(Glx) + L-glutamate + ATP = L-glutamyl-tRNA(Glx) + AMP + diphosphate</text>
        <dbReference type="Rhea" id="RHEA:18397"/>
        <dbReference type="Rhea" id="RHEA-COMP:9713"/>
        <dbReference type="Rhea" id="RHEA-COMP:9716"/>
        <dbReference type="ChEBI" id="CHEBI:29985"/>
        <dbReference type="ChEBI" id="CHEBI:30616"/>
        <dbReference type="ChEBI" id="CHEBI:33019"/>
        <dbReference type="ChEBI" id="CHEBI:78442"/>
        <dbReference type="ChEBI" id="CHEBI:78520"/>
        <dbReference type="ChEBI" id="CHEBI:456215"/>
        <dbReference type="EC" id="6.1.1.24"/>
    </reaction>
    <physiologicalReaction direction="left-to-right" evidence="9">
        <dbReference type="Rhea" id="RHEA:18398"/>
    </physiologicalReaction>
</comment>
<protein>
    <recommendedName>
        <fullName evidence="12">Phosphatidylserine synthase</fullName>
        <ecNumber evidence="12">2.7.8.29</ecNumber>
    </recommendedName>
    <alternativeName>
        <fullName evidence="12">Serine-exchange enzyme</fullName>
    </alternativeName>
</protein>
<reference evidence="16 17" key="1">
    <citation type="submission" date="2018-08" db="EMBL/GenBank/DDBJ databases">
        <authorList>
            <person name="Laetsch R D."/>
            <person name="Stevens L."/>
            <person name="Kumar S."/>
            <person name="Blaxter L. M."/>
        </authorList>
    </citation>
    <scope>NUCLEOTIDE SEQUENCE [LARGE SCALE GENOMIC DNA]</scope>
</reference>
<dbReference type="InterPro" id="IPR020058">
    <property type="entry name" value="Glu/Gln-tRNA-synth_Ib_cat-dom"/>
</dbReference>
<sequence length="954" mass="111161">KFSSQLSDVDDADNESDTSAMVKKHQKYTRRELERMHYQLINERVVDDVTLDFFYKPRTITVLVIICVLLVIPAFNRNDDDSGNNAYAGIAAAVVLFLVVSGLTFPNGPFIRPHPVFWRIIFGMSVLYILMLQFALFQNFRDIKNVLKWLDPQGLSKEKLDEKAYAVNCSDITLTRLWNYMDIFALGHFVGWAMKAVLIRHSIICWFISIAWELTEVFFAHLLPNFQECWWDAIILDILLCNGLGIWFGIWLSHFFEMRQFHWESIKDIKTARGKFKRAVLQFTPESWMKVEWYNNFALRRTLAIYLFVLIWLISELNTFFLKHIFAVDTSHPLVTARIILLGFISAPTILQFYFFATDPRIKRVGMQMWVYGAICTLEASICIKFGHSQFSHVKLTFIILWICFMAVGTFVSVWMSVWWIKTFTKTKKVNINGCLRDCYLDSSHENLGALTEEVKAHRKRKPIGDEVRVRFAPSPTGNLHLGGLRTALYNFLFARSQGGKFILRIEDTDQQRLIPGAVQQIEATLDRYKLFRDEGPSSNGKFGPYLQSQRKEIYRDAVEQLIDSGNAYRCFCTKTRLDMLRREAARRHEIPKYDNHCRGLTEKEVKKKLENGENYAVRFKLKQKEIFFKDQIFGEIIQKNTEGDFILMKSDSFPTYHLANVVDDHQMRISHVIRGSEWLTSVAKHIQLYQAFGWSPPLWIHLPLLVRSSKKKLSKRDKDAFVEFYDIDRGYLPLAVLNYLCRNGSGIRDFDASKLYSLDEMIRKFDVCLIGKRNIMLDQLVLDAYGHKAIQNADVEKQLVPEIMRRLQRTFPEATAELITDPNYVRKVLDLFKRTDQKLCYLEQLTNNDFKYYFLQSTSPEKMLSEFDALTVSSILHDVMNCEDWNMNYMKALASTHGIKCAQIFRIIRLALIDCQSGPPVMELFEFFGKKECLKRFLVMLEMLKASKLSSTI</sequence>
<dbReference type="InterPro" id="IPR045462">
    <property type="entry name" value="aa-tRNA-synth_I_cd-bd"/>
</dbReference>
<evidence type="ECO:0000256" key="12">
    <source>
        <dbReference type="RuleBase" id="RU368094"/>
    </source>
</evidence>
<evidence type="ECO:0000256" key="7">
    <source>
        <dbReference type="ARBA" id="ARBA00023146"/>
    </source>
</evidence>
<dbReference type="NCBIfam" id="TIGR00464">
    <property type="entry name" value="gltX_bact"/>
    <property type="match status" value="1"/>
</dbReference>
<dbReference type="HAMAP" id="MF_00022">
    <property type="entry name" value="Glu_tRNA_synth_type1"/>
    <property type="match status" value="1"/>
</dbReference>
<dbReference type="Gene3D" id="1.10.10.350">
    <property type="match status" value="1"/>
</dbReference>
<feature type="transmembrane region" description="Helical" evidence="12">
    <location>
        <begin position="230"/>
        <end position="252"/>
    </location>
</feature>